<keyword evidence="5" id="KW-0997">Cell inner membrane</keyword>
<evidence type="ECO:0000256" key="5">
    <source>
        <dbReference type="ARBA" id="ARBA00022519"/>
    </source>
</evidence>
<keyword evidence="9" id="KW-0627">Porphyrin biosynthesis</keyword>
<keyword evidence="6 11" id="KW-0812">Transmembrane</keyword>
<evidence type="ECO:0000313" key="14">
    <source>
        <dbReference type="Proteomes" id="UP000196573"/>
    </source>
</evidence>
<name>A0A1X7AIZ9_9GAMM</name>
<dbReference type="PROSITE" id="PS51257">
    <property type="entry name" value="PROKAR_LIPOPROTEIN"/>
    <property type="match status" value="1"/>
</dbReference>
<evidence type="ECO:0000256" key="7">
    <source>
        <dbReference type="ARBA" id="ARBA00022989"/>
    </source>
</evidence>
<keyword evidence="4" id="KW-1003">Cell membrane</keyword>
<evidence type="ECO:0000313" key="13">
    <source>
        <dbReference type="EMBL" id="SMA45831.1"/>
    </source>
</evidence>
<organism evidence="13 14">
    <name type="scientific">Parendozoicomonas haliclonae</name>
    <dbReference type="NCBI Taxonomy" id="1960125"/>
    <lineage>
        <taxon>Bacteria</taxon>
        <taxon>Pseudomonadati</taxon>
        <taxon>Pseudomonadota</taxon>
        <taxon>Gammaproteobacteria</taxon>
        <taxon>Oceanospirillales</taxon>
        <taxon>Endozoicomonadaceae</taxon>
        <taxon>Parendozoicomonas</taxon>
    </lineage>
</organism>
<evidence type="ECO:0000256" key="2">
    <source>
        <dbReference type="ARBA" id="ARBA00004429"/>
    </source>
</evidence>
<evidence type="ECO:0000256" key="4">
    <source>
        <dbReference type="ARBA" id="ARBA00022475"/>
    </source>
</evidence>
<dbReference type="InterPro" id="IPR011990">
    <property type="entry name" value="TPR-like_helical_dom_sf"/>
</dbReference>
<evidence type="ECO:0000259" key="12">
    <source>
        <dbReference type="Pfam" id="PF07219"/>
    </source>
</evidence>
<dbReference type="GO" id="GO:0006779">
    <property type="term" value="P:porphyrin-containing compound biosynthetic process"/>
    <property type="evidence" value="ECO:0007669"/>
    <property type="project" value="UniProtKB-KW"/>
</dbReference>
<comment type="subcellular location">
    <subcellularLocation>
        <location evidence="2">Cell inner membrane</location>
        <topology evidence="2">Multi-pass membrane protein</topology>
    </subcellularLocation>
</comment>
<keyword evidence="8 11" id="KW-0472">Membrane</keyword>
<feature type="transmembrane region" description="Helical" evidence="11">
    <location>
        <begin position="45"/>
        <end position="77"/>
    </location>
</feature>
<dbReference type="EMBL" id="FWPT01000004">
    <property type="protein sequence ID" value="SMA45831.1"/>
    <property type="molecule type" value="Genomic_DNA"/>
</dbReference>
<dbReference type="InterPro" id="IPR005254">
    <property type="entry name" value="Heme_biosyn_assoc_TPR_pro"/>
</dbReference>
<evidence type="ECO:0000256" key="10">
    <source>
        <dbReference type="PROSITE-ProRule" id="PRU00339"/>
    </source>
</evidence>
<proteinExistence type="predicted"/>
<comment type="function">
    <text evidence="1">Involved in a late step of protoheme IX synthesis.</text>
</comment>
<evidence type="ECO:0000256" key="9">
    <source>
        <dbReference type="ARBA" id="ARBA00023244"/>
    </source>
</evidence>
<gene>
    <name evidence="13" type="ORF">EHSB41UT_02003</name>
</gene>
<dbReference type="Proteomes" id="UP000196573">
    <property type="component" value="Unassembled WGS sequence"/>
</dbReference>
<evidence type="ECO:0000256" key="3">
    <source>
        <dbReference type="ARBA" id="ARBA00004744"/>
    </source>
</evidence>
<accession>A0A1X7AIZ9</accession>
<evidence type="ECO:0000256" key="1">
    <source>
        <dbReference type="ARBA" id="ARBA00002962"/>
    </source>
</evidence>
<keyword evidence="10" id="KW-0802">TPR repeat</keyword>
<sequence>MKRLLIRSLLFLAIIVGCFLAARYFFLDSGYVLIAYNGYTIESSLWAMLLALFIAFVGFKILFAVLRTVASGTGVLLPMTARARRRRAQRMSNRGLIQFANGHWKRAQRLLGQAGDAGSVPLLNYLLAARAASSDNDLDAYKEFLRKADKATPRAFLAIGITQAEIQLSHKQLEQALATLSSLRKKAPKHPYVLKLLKQAYEQLSDWQALADLLPTLRKQKVFNNSELEHLEQQVYNELFEQAWNKGRNLPDAQRTKPADDIWASLSKAQRRNEDLVLSYANCLHKLNAQEEAEAFIRRQLPSLYNQELIRIYGQLKASDSSRQLLAGEKLLAERPNDPELLLALGRISSRAQLWGKSREYLETSLKLRHSAATYNELGQLLAHLGEHEKSSGYFQQGLALAAERT</sequence>
<keyword evidence="14" id="KW-1185">Reference proteome</keyword>
<dbReference type="GO" id="GO:0005886">
    <property type="term" value="C:plasma membrane"/>
    <property type="evidence" value="ECO:0007669"/>
    <property type="project" value="UniProtKB-SubCell"/>
</dbReference>
<dbReference type="UniPathway" id="UPA00252"/>
<protein>
    <submittedName>
        <fullName evidence="13">Putative protoheme IX biogenesis protein</fullName>
    </submittedName>
</protein>
<dbReference type="OrthoDB" id="7053339at2"/>
<comment type="pathway">
    <text evidence="3">Porphyrin-containing compound metabolism; protoheme biosynthesis.</text>
</comment>
<keyword evidence="7 11" id="KW-1133">Transmembrane helix</keyword>
<reference evidence="13 14" key="1">
    <citation type="submission" date="2017-03" db="EMBL/GenBank/DDBJ databases">
        <authorList>
            <person name="Afonso C.L."/>
            <person name="Miller P.J."/>
            <person name="Scott M.A."/>
            <person name="Spackman E."/>
            <person name="Goraichik I."/>
            <person name="Dimitrov K.M."/>
            <person name="Suarez D.L."/>
            <person name="Swayne D.E."/>
        </authorList>
    </citation>
    <scope>NUCLEOTIDE SEQUENCE [LARGE SCALE GENOMIC DNA]</scope>
    <source>
        <strain evidence="13">SB41UT1</strain>
    </source>
</reference>
<dbReference type="RefSeq" id="WP_087109394.1">
    <property type="nucleotide sequence ID" value="NZ_CBCSCN010000002.1"/>
</dbReference>
<dbReference type="Pfam" id="PF07219">
    <property type="entry name" value="HemY_N"/>
    <property type="match status" value="1"/>
</dbReference>
<dbReference type="SUPFAM" id="SSF48452">
    <property type="entry name" value="TPR-like"/>
    <property type="match status" value="2"/>
</dbReference>
<dbReference type="InterPro" id="IPR010817">
    <property type="entry name" value="HemY_N"/>
</dbReference>
<feature type="repeat" description="TPR" evidence="10">
    <location>
        <begin position="372"/>
        <end position="405"/>
    </location>
</feature>
<dbReference type="AlphaFoldDB" id="A0A1X7AIZ9"/>
<dbReference type="GO" id="GO:0042168">
    <property type="term" value="P:heme metabolic process"/>
    <property type="evidence" value="ECO:0007669"/>
    <property type="project" value="InterPro"/>
</dbReference>
<evidence type="ECO:0000256" key="6">
    <source>
        <dbReference type="ARBA" id="ARBA00022692"/>
    </source>
</evidence>
<dbReference type="NCBIfam" id="TIGR00540">
    <property type="entry name" value="TPR_hemY_coli"/>
    <property type="match status" value="1"/>
</dbReference>
<feature type="domain" description="HemY N-terminal" evidence="12">
    <location>
        <begin position="30"/>
        <end position="134"/>
    </location>
</feature>
<dbReference type="InterPro" id="IPR019734">
    <property type="entry name" value="TPR_rpt"/>
</dbReference>
<dbReference type="Gene3D" id="1.25.40.10">
    <property type="entry name" value="Tetratricopeptide repeat domain"/>
    <property type="match status" value="2"/>
</dbReference>
<evidence type="ECO:0000256" key="11">
    <source>
        <dbReference type="SAM" id="Phobius"/>
    </source>
</evidence>
<dbReference type="PROSITE" id="PS50005">
    <property type="entry name" value="TPR"/>
    <property type="match status" value="1"/>
</dbReference>
<evidence type="ECO:0000256" key="8">
    <source>
        <dbReference type="ARBA" id="ARBA00023136"/>
    </source>
</evidence>